<dbReference type="EMBL" id="JAUEPT010000089">
    <property type="protein sequence ID" value="KAK0432763.1"/>
    <property type="molecule type" value="Genomic_DNA"/>
</dbReference>
<dbReference type="AlphaFoldDB" id="A0AA39J1J4"/>
<evidence type="ECO:0000313" key="7">
    <source>
        <dbReference type="EMBL" id="KAK0432763.1"/>
    </source>
</evidence>
<dbReference type="GO" id="GO:0005506">
    <property type="term" value="F:iron ion binding"/>
    <property type="evidence" value="ECO:0007669"/>
    <property type="project" value="InterPro"/>
</dbReference>
<gene>
    <name evidence="7" type="ORF">EV421DRAFT_1457027</name>
</gene>
<keyword evidence="5" id="KW-0408">Iron</keyword>
<protein>
    <recommendedName>
        <fullName evidence="6">Fe2OG dioxygenase domain-containing protein</fullName>
    </recommendedName>
</protein>
<accession>A0AA39J1J4</accession>
<feature type="domain" description="Fe2OG dioxygenase" evidence="6">
    <location>
        <begin position="140"/>
        <end position="241"/>
    </location>
</feature>
<keyword evidence="2" id="KW-0479">Metal-binding</keyword>
<name>A0AA39J1J4_9AGAR</name>
<dbReference type="PANTHER" id="PTHR33099">
    <property type="entry name" value="FE2OG DIOXYGENASE DOMAIN-CONTAINING PROTEIN"/>
    <property type="match status" value="1"/>
</dbReference>
<dbReference type="SMART" id="SM00702">
    <property type="entry name" value="P4Hc"/>
    <property type="match status" value="1"/>
</dbReference>
<keyword evidence="4" id="KW-0560">Oxidoreductase</keyword>
<dbReference type="Proteomes" id="UP001175226">
    <property type="component" value="Unassembled WGS sequence"/>
</dbReference>
<keyword evidence="8" id="KW-1185">Reference proteome</keyword>
<evidence type="ECO:0000256" key="3">
    <source>
        <dbReference type="ARBA" id="ARBA00022964"/>
    </source>
</evidence>
<dbReference type="InterPro" id="IPR044862">
    <property type="entry name" value="Pro_4_hyd_alph_FE2OG_OXY"/>
</dbReference>
<dbReference type="PANTHER" id="PTHR33099:SF14">
    <property type="entry name" value="PROLYL 4-HYDROXYLASE ALPHA SUBUNIT FE(2+) 2OG DIOXYGENASE DOMAIN-CONTAINING PROTEIN"/>
    <property type="match status" value="1"/>
</dbReference>
<dbReference type="Pfam" id="PF13640">
    <property type="entry name" value="2OG-FeII_Oxy_3"/>
    <property type="match status" value="1"/>
</dbReference>
<dbReference type="Gene3D" id="2.60.120.620">
    <property type="entry name" value="q2cbj1_9rhob like domain"/>
    <property type="match status" value="1"/>
</dbReference>
<dbReference type="GO" id="GO:0051213">
    <property type="term" value="F:dioxygenase activity"/>
    <property type="evidence" value="ECO:0007669"/>
    <property type="project" value="UniProtKB-KW"/>
</dbReference>
<dbReference type="InterPro" id="IPR006620">
    <property type="entry name" value="Pro_4_hyd_alph"/>
</dbReference>
<sequence length="467" mass="52405">MWATQLFRKPPLTDIESQHPGVEAVKNALKEKTFSQGQLQSSPDKLLLFYSKRQEETAGTAHFLNLANASEDSFRDLCDACDAAGFGLGNQNTFDETYRKSKKLDTTQFSTNFDLRTTNILDQVQADLVEGQDEIKKVLRSELYKLNVYCEGDFFKAHKDTPRAENMMGSLVIVFPTPHEGGSLVLRQDGQEWAFSAERMLAESTAEAPVISYIAFYSDVEHEVLPVTSGVRVTLTYNLYLEDKPIVPSLLSKAESPIVDHAKEALEHLLSASDFLPEGGMLGFGLRHQYPIAVSAADTGGKVNEIYGNPQADRLISQGARKSKEQAQEQFSRLVDYLKGGDASIFRACRDLSLEPSLRIIYRPRDYGLVYMLDHVIQDIEDRGQWELDYLDTELQSRGTLISATEDWARSLRRSAAFPEIVWITPLTTFNRMDSNYVRYGNEASMGYLYGDVCLIVKVGKPGNRAT</sequence>
<dbReference type="GO" id="GO:0016705">
    <property type="term" value="F:oxidoreductase activity, acting on paired donors, with incorporation or reduction of molecular oxygen"/>
    <property type="evidence" value="ECO:0007669"/>
    <property type="project" value="InterPro"/>
</dbReference>
<evidence type="ECO:0000256" key="4">
    <source>
        <dbReference type="ARBA" id="ARBA00023002"/>
    </source>
</evidence>
<evidence type="ECO:0000256" key="5">
    <source>
        <dbReference type="ARBA" id="ARBA00023004"/>
    </source>
</evidence>
<comment type="cofactor">
    <cofactor evidence="1">
        <name>L-ascorbate</name>
        <dbReference type="ChEBI" id="CHEBI:38290"/>
    </cofactor>
</comment>
<keyword evidence="3" id="KW-0223">Dioxygenase</keyword>
<dbReference type="InterPro" id="IPR005123">
    <property type="entry name" value="Oxoglu/Fe-dep_dioxygenase_dom"/>
</dbReference>
<comment type="caution">
    <text evidence="7">The sequence shown here is derived from an EMBL/GenBank/DDBJ whole genome shotgun (WGS) entry which is preliminary data.</text>
</comment>
<organism evidence="7 8">
    <name type="scientific">Armillaria borealis</name>
    <dbReference type="NCBI Taxonomy" id="47425"/>
    <lineage>
        <taxon>Eukaryota</taxon>
        <taxon>Fungi</taxon>
        <taxon>Dikarya</taxon>
        <taxon>Basidiomycota</taxon>
        <taxon>Agaricomycotina</taxon>
        <taxon>Agaricomycetes</taxon>
        <taxon>Agaricomycetidae</taxon>
        <taxon>Agaricales</taxon>
        <taxon>Marasmiineae</taxon>
        <taxon>Physalacriaceae</taxon>
        <taxon>Armillaria</taxon>
    </lineage>
</organism>
<evidence type="ECO:0000259" key="6">
    <source>
        <dbReference type="PROSITE" id="PS51471"/>
    </source>
</evidence>
<reference evidence="7" key="1">
    <citation type="submission" date="2023-06" db="EMBL/GenBank/DDBJ databases">
        <authorList>
            <consortium name="Lawrence Berkeley National Laboratory"/>
            <person name="Ahrendt S."/>
            <person name="Sahu N."/>
            <person name="Indic B."/>
            <person name="Wong-Bajracharya J."/>
            <person name="Merenyi Z."/>
            <person name="Ke H.-M."/>
            <person name="Monk M."/>
            <person name="Kocsube S."/>
            <person name="Drula E."/>
            <person name="Lipzen A."/>
            <person name="Balint B."/>
            <person name="Henrissat B."/>
            <person name="Andreopoulos B."/>
            <person name="Martin F.M."/>
            <person name="Harder C.B."/>
            <person name="Rigling D."/>
            <person name="Ford K.L."/>
            <person name="Foster G.D."/>
            <person name="Pangilinan J."/>
            <person name="Papanicolaou A."/>
            <person name="Barry K."/>
            <person name="LaButti K."/>
            <person name="Viragh M."/>
            <person name="Koriabine M."/>
            <person name="Yan M."/>
            <person name="Riley R."/>
            <person name="Champramary S."/>
            <person name="Plett K.L."/>
            <person name="Tsai I.J."/>
            <person name="Slot J."/>
            <person name="Sipos G."/>
            <person name="Plett J."/>
            <person name="Nagy L.G."/>
            <person name="Grigoriev I.V."/>
        </authorList>
    </citation>
    <scope>NUCLEOTIDE SEQUENCE</scope>
    <source>
        <strain evidence="7">FPL87.14</strain>
    </source>
</reference>
<evidence type="ECO:0000256" key="1">
    <source>
        <dbReference type="ARBA" id="ARBA00001961"/>
    </source>
</evidence>
<evidence type="ECO:0000256" key="2">
    <source>
        <dbReference type="ARBA" id="ARBA00022723"/>
    </source>
</evidence>
<dbReference type="PROSITE" id="PS51471">
    <property type="entry name" value="FE2OG_OXY"/>
    <property type="match status" value="1"/>
</dbReference>
<evidence type="ECO:0000313" key="8">
    <source>
        <dbReference type="Proteomes" id="UP001175226"/>
    </source>
</evidence>
<proteinExistence type="predicted"/>
<dbReference type="GO" id="GO:0031418">
    <property type="term" value="F:L-ascorbic acid binding"/>
    <property type="evidence" value="ECO:0007669"/>
    <property type="project" value="InterPro"/>
</dbReference>